<reference evidence="2" key="1">
    <citation type="submission" date="2021-06" db="EMBL/GenBank/DDBJ databases">
        <authorList>
            <person name="Kallberg Y."/>
            <person name="Tangrot J."/>
            <person name="Rosling A."/>
        </authorList>
    </citation>
    <scope>NUCLEOTIDE SEQUENCE</scope>
    <source>
        <strain evidence="2">87-6 pot B 2015</strain>
    </source>
</reference>
<keyword evidence="3" id="KW-1185">Reference proteome</keyword>
<keyword evidence="1" id="KW-0472">Membrane</keyword>
<proteinExistence type="predicted"/>
<feature type="transmembrane region" description="Helical" evidence="1">
    <location>
        <begin position="44"/>
        <end position="64"/>
    </location>
</feature>
<keyword evidence="1" id="KW-1133">Transmembrane helix</keyword>
<protein>
    <submittedName>
        <fullName evidence="2">325_t:CDS:1</fullName>
    </submittedName>
</protein>
<name>A0A9N9F682_FUNMO</name>
<evidence type="ECO:0000256" key="1">
    <source>
        <dbReference type="SAM" id="Phobius"/>
    </source>
</evidence>
<accession>A0A9N9F682</accession>
<gene>
    <name evidence="2" type="ORF">FMOSSE_LOCUS4584</name>
</gene>
<dbReference type="AlphaFoldDB" id="A0A9N9F682"/>
<dbReference type="Proteomes" id="UP000789375">
    <property type="component" value="Unassembled WGS sequence"/>
</dbReference>
<organism evidence="2 3">
    <name type="scientific">Funneliformis mosseae</name>
    <name type="common">Endomycorrhizal fungus</name>
    <name type="synonym">Glomus mosseae</name>
    <dbReference type="NCBI Taxonomy" id="27381"/>
    <lineage>
        <taxon>Eukaryota</taxon>
        <taxon>Fungi</taxon>
        <taxon>Fungi incertae sedis</taxon>
        <taxon>Mucoromycota</taxon>
        <taxon>Glomeromycotina</taxon>
        <taxon>Glomeromycetes</taxon>
        <taxon>Glomerales</taxon>
        <taxon>Glomeraceae</taxon>
        <taxon>Funneliformis</taxon>
    </lineage>
</organism>
<dbReference type="EMBL" id="CAJVPP010000786">
    <property type="protein sequence ID" value="CAG8511968.1"/>
    <property type="molecule type" value="Genomic_DNA"/>
</dbReference>
<evidence type="ECO:0000313" key="3">
    <source>
        <dbReference type="Proteomes" id="UP000789375"/>
    </source>
</evidence>
<evidence type="ECO:0000313" key="2">
    <source>
        <dbReference type="EMBL" id="CAG8511968.1"/>
    </source>
</evidence>
<sequence>MDHTIVKGIIMAIILLDLKAFPNIHQLQNTAHLPAFEEVSRTRLPIYSVFLFALFLCMFIYHYGEPTTSSDTETLTDLTTIDTTVSLTK</sequence>
<keyword evidence="1" id="KW-0812">Transmembrane</keyword>
<comment type="caution">
    <text evidence="2">The sequence shown here is derived from an EMBL/GenBank/DDBJ whole genome shotgun (WGS) entry which is preliminary data.</text>
</comment>